<organism evidence="1 2">
    <name type="scientific">Pseudobacteriovorax antillogorgiicola</name>
    <dbReference type="NCBI Taxonomy" id="1513793"/>
    <lineage>
        <taxon>Bacteria</taxon>
        <taxon>Pseudomonadati</taxon>
        <taxon>Bdellovibrionota</taxon>
        <taxon>Oligoflexia</taxon>
        <taxon>Oligoflexales</taxon>
        <taxon>Pseudobacteriovoracaceae</taxon>
        <taxon>Pseudobacteriovorax</taxon>
    </lineage>
</organism>
<gene>
    <name evidence="1" type="ORF">SAMN06296036_104252</name>
</gene>
<accession>A0A1Y6BGE9</accession>
<keyword evidence="2" id="KW-1185">Reference proteome</keyword>
<proteinExistence type="predicted"/>
<dbReference type="AlphaFoldDB" id="A0A1Y6BGE9"/>
<evidence type="ECO:0000313" key="1">
    <source>
        <dbReference type="EMBL" id="SMF07896.1"/>
    </source>
</evidence>
<evidence type="ECO:0000313" key="2">
    <source>
        <dbReference type="Proteomes" id="UP000192907"/>
    </source>
</evidence>
<name>A0A1Y6BGE9_9BACT</name>
<dbReference type="STRING" id="1513793.SAMN06296036_104252"/>
<dbReference type="EMBL" id="FWZT01000004">
    <property type="protein sequence ID" value="SMF07896.1"/>
    <property type="molecule type" value="Genomic_DNA"/>
</dbReference>
<dbReference type="RefSeq" id="WP_132316564.1">
    <property type="nucleotide sequence ID" value="NZ_FWZT01000004.1"/>
</dbReference>
<dbReference type="Proteomes" id="UP000192907">
    <property type="component" value="Unassembled WGS sequence"/>
</dbReference>
<protein>
    <submittedName>
        <fullName evidence="1">Uncharacterized protein</fullName>
    </submittedName>
</protein>
<reference evidence="2" key="1">
    <citation type="submission" date="2017-04" db="EMBL/GenBank/DDBJ databases">
        <authorList>
            <person name="Varghese N."/>
            <person name="Submissions S."/>
        </authorList>
    </citation>
    <scope>NUCLEOTIDE SEQUENCE [LARGE SCALE GENOMIC DNA]</scope>
    <source>
        <strain evidence="2">RKEM611</strain>
    </source>
</reference>
<sequence>MKNSKIRGFLAILGTLAAGSGLATPKLIEVKLSPSVKLNAMVEDSGLFSIVDYPNILDGTFSLNLIGSTFGNNLDDGTCSAVGTQVRMLDLLPHRRAEIMRKLREESAVRIDSSIASYLDQTLIRQQVKQVAENAGIQAGAFVHRNPYVVGTVNVSLNWESSALIQKVGATEDLKKSLEDIFSIPSPVGGQVSGRIQAMDLACDLRSGKAHISVDISGSYPKYSYEFRTLFDQTLAQDSYQNLTLWEQSNKDVLDDLAPSQRSLVNGVALANILPDDTTFSLFEIITLSNFYFDEIGSLKDLSLEDFLNGVLIQDPPSEVEHIANNQLNHQ</sequence>